<reference evidence="2" key="1">
    <citation type="submission" date="2021-05" db="EMBL/GenBank/DDBJ databases">
        <authorList>
            <person name="Alioto T."/>
            <person name="Alioto T."/>
            <person name="Gomez Garrido J."/>
        </authorList>
    </citation>
    <scope>NUCLEOTIDE SEQUENCE</scope>
</reference>
<name>A0A8D8P4Z8_CULPI</name>
<dbReference type="AlphaFoldDB" id="A0A8D8P4Z8"/>
<proteinExistence type="predicted"/>
<evidence type="ECO:0000313" key="2">
    <source>
        <dbReference type="EMBL" id="CAG6588981.1"/>
    </source>
</evidence>
<dbReference type="EMBL" id="HBUE01216093">
    <property type="protein sequence ID" value="CAG6536978.1"/>
    <property type="molecule type" value="Transcribed_RNA"/>
</dbReference>
<dbReference type="EMBL" id="HBUE01322645">
    <property type="protein sequence ID" value="CAG6588981.1"/>
    <property type="molecule type" value="Transcribed_RNA"/>
</dbReference>
<feature type="transmembrane region" description="Helical" evidence="1">
    <location>
        <begin position="98"/>
        <end position="125"/>
    </location>
</feature>
<keyword evidence="1" id="KW-0472">Membrane</keyword>
<evidence type="ECO:0000256" key="1">
    <source>
        <dbReference type="SAM" id="Phobius"/>
    </source>
</evidence>
<organism evidence="2">
    <name type="scientific">Culex pipiens</name>
    <name type="common">House mosquito</name>
    <dbReference type="NCBI Taxonomy" id="7175"/>
    <lineage>
        <taxon>Eukaryota</taxon>
        <taxon>Metazoa</taxon>
        <taxon>Ecdysozoa</taxon>
        <taxon>Arthropoda</taxon>
        <taxon>Hexapoda</taxon>
        <taxon>Insecta</taxon>
        <taxon>Pterygota</taxon>
        <taxon>Neoptera</taxon>
        <taxon>Endopterygota</taxon>
        <taxon>Diptera</taxon>
        <taxon>Nematocera</taxon>
        <taxon>Culicoidea</taxon>
        <taxon>Culicidae</taxon>
        <taxon>Culicinae</taxon>
        <taxon>Culicini</taxon>
        <taxon>Culex</taxon>
        <taxon>Culex</taxon>
    </lineage>
</organism>
<keyword evidence="1" id="KW-0812">Transmembrane</keyword>
<protein>
    <submittedName>
        <fullName evidence="2">(northern house mosquito) hypothetical protein</fullName>
    </submittedName>
</protein>
<keyword evidence="1" id="KW-1133">Transmembrane helix</keyword>
<sequence>MLSSGDSFQLNLGEKNFFLPLTFGRPEWDVSICARSFRLFFDRLAVTSLATFAEKCAVCLCEMHPLPPTPLSTNRTEIDPILTQLQNGNVVISSRHCLILLLCYFTTVIILLLLLLLLYSHNLYYKQTSRKKKHSFWLK</sequence>
<accession>A0A8D8P4Z8</accession>